<reference evidence="2" key="1">
    <citation type="submission" date="2023-06" db="EMBL/GenBank/DDBJ databases">
        <authorList>
            <person name="Kurt Z."/>
        </authorList>
    </citation>
    <scope>NUCLEOTIDE SEQUENCE</scope>
</reference>
<sequence>MLFLYSVQVCTKNVSVKIVKEQFVVSFTNLCPEFGDAVNVIIEADIPGYSNTFNRQFALDANRSGSGMVNCNNAQWGMNCKESIRKIKKNFNADITFRGVNQQADNYFDIIVDVDTKTADLDMGLIVGCSVGGAVIIVVANCCWIRNVQKKARIHQVSLRRTENDLTKRSRDCVRKIIILLKYQQTILLIIEFLYL</sequence>
<name>A0AA86UK69_9EUKA</name>
<evidence type="ECO:0000313" key="2">
    <source>
        <dbReference type="EMBL" id="CAI9958989.1"/>
    </source>
</evidence>
<reference evidence="3 4" key="2">
    <citation type="submission" date="2024-07" db="EMBL/GenBank/DDBJ databases">
        <authorList>
            <person name="Akdeniz Z."/>
        </authorList>
    </citation>
    <scope>NUCLEOTIDE SEQUENCE [LARGE SCALE GENOMIC DNA]</scope>
</reference>
<gene>
    <name evidence="2" type="ORF">HINF_LOCUS46634</name>
    <name evidence="3" type="ORF">HINF_LOCUS63149</name>
</gene>
<protein>
    <submittedName>
        <fullName evidence="3">Hypothetical_protein</fullName>
    </submittedName>
</protein>
<evidence type="ECO:0000313" key="4">
    <source>
        <dbReference type="Proteomes" id="UP001642409"/>
    </source>
</evidence>
<accession>A0AA86UK69</accession>
<dbReference type="EMBL" id="CAXDID020000392">
    <property type="protein sequence ID" value="CAL6086406.1"/>
    <property type="molecule type" value="Genomic_DNA"/>
</dbReference>
<dbReference type="Proteomes" id="UP001642409">
    <property type="component" value="Unassembled WGS sequence"/>
</dbReference>
<dbReference type="EMBL" id="CATOUU010000911">
    <property type="protein sequence ID" value="CAI9958989.1"/>
    <property type="molecule type" value="Genomic_DNA"/>
</dbReference>
<evidence type="ECO:0000313" key="3">
    <source>
        <dbReference type="EMBL" id="CAL6086406.1"/>
    </source>
</evidence>
<keyword evidence="1" id="KW-1133">Transmembrane helix</keyword>
<keyword evidence="4" id="KW-1185">Reference proteome</keyword>
<dbReference type="AlphaFoldDB" id="A0AA86UK69"/>
<keyword evidence="1" id="KW-0472">Membrane</keyword>
<keyword evidence="1" id="KW-0812">Transmembrane</keyword>
<organism evidence="2">
    <name type="scientific">Hexamita inflata</name>
    <dbReference type="NCBI Taxonomy" id="28002"/>
    <lineage>
        <taxon>Eukaryota</taxon>
        <taxon>Metamonada</taxon>
        <taxon>Diplomonadida</taxon>
        <taxon>Hexamitidae</taxon>
        <taxon>Hexamitinae</taxon>
        <taxon>Hexamita</taxon>
    </lineage>
</organism>
<evidence type="ECO:0000256" key="1">
    <source>
        <dbReference type="SAM" id="Phobius"/>
    </source>
</evidence>
<feature type="transmembrane region" description="Helical" evidence="1">
    <location>
        <begin position="123"/>
        <end position="145"/>
    </location>
</feature>
<proteinExistence type="predicted"/>
<comment type="caution">
    <text evidence="2">The sequence shown here is derived from an EMBL/GenBank/DDBJ whole genome shotgun (WGS) entry which is preliminary data.</text>
</comment>